<name>A0A059MSV4_9NOCA</name>
<dbReference type="RefSeq" id="WP_006935034.1">
    <property type="nucleotide sequence ID" value="NZ_BAAAYP010000012.1"/>
</dbReference>
<dbReference type="GeneID" id="83622126"/>
<dbReference type="AlphaFoldDB" id="A0A059MSV4"/>
<keyword evidence="2" id="KW-0223">Dioxygenase</keyword>
<accession>N1M183</accession>
<reference evidence="1 3" key="1">
    <citation type="journal article" date="2018" name="Biodegradation">
        <title>1,4-Dioxane degradation characteristics of Rhodococcus aetherivorans JCM 14343.</title>
        <authorList>
            <person name="Inoue D."/>
            <person name="Tsunoda T."/>
            <person name="Yamamoto N."/>
            <person name="Ike M."/>
            <person name="Sei K."/>
        </authorList>
    </citation>
    <scope>NUCLEOTIDE SEQUENCE [LARGE SCALE GENOMIC DNA]</scope>
    <source>
        <strain evidence="1 3">JCM 14343</strain>
    </source>
</reference>
<gene>
    <name evidence="2" type="ORF">OCS65_16875</name>
    <name evidence="1" type="ORF">RAJCM14343_2466</name>
</gene>
<dbReference type="SUPFAM" id="SSF51182">
    <property type="entry name" value="RmlC-like cupins"/>
    <property type="match status" value="1"/>
</dbReference>
<proteinExistence type="predicted"/>
<accession>A0A0F6VJ64</accession>
<dbReference type="KEGG" id="rav:AAT18_12070"/>
<keyword evidence="1" id="KW-0560">Oxidoreductase</keyword>
<dbReference type="EMBL" id="BLAH01000083">
    <property type="protein sequence ID" value="GES37212.1"/>
    <property type="molecule type" value="Genomic_DNA"/>
</dbReference>
<dbReference type="InterPro" id="IPR011051">
    <property type="entry name" value="RmlC_Cupin_sf"/>
</dbReference>
<dbReference type="Proteomes" id="UP000325466">
    <property type="component" value="Unassembled WGS sequence"/>
</dbReference>
<evidence type="ECO:0000313" key="3">
    <source>
        <dbReference type="Proteomes" id="UP000325466"/>
    </source>
</evidence>
<accession>A0A059MSV4</accession>
<evidence type="ECO:0000313" key="4">
    <source>
        <dbReference type="Proteomes" id="UP001163947"/>
    </source>
</evidence>
<dbReference type="InterPro" id="IPR014710">
    <property type="entry name" value="RmlC-like_jellyroll"/>
</dbReference>
<dbReference type="Gene3D" id="2.60.120.10">
    <property type="entry name" value="Jelly Rolls"/>
    <property type="match status" value="1"/>
</dbReference>
<organism evidence="2 4">
    <name type="scientific">Rhodococcus aetherivorans</name>
    <dbReference type="NCBI Taxonomy" id="191292"/>
    <lineage>
        <taxon>Bacteria</taxon>
        <taxon>Bacillati</taxon>
        <taxon>Actinomycetota</taxon>
        <taxon>Actinomycetes</taxon>
        <taxon>Mycobacteriales</taxon>
        <taxon>Nocardiaceae</taxon>
        <taxon>Rhodococcus</taxon>
    </lineage>
</organism>
<dbReference type="GO" id="GO:0017172">
    <property type="term" value="F:cysteine dioxygenase activity"/>
    <property type="evidence" value="ECO:0007669"/>
    <property type="project" value="UniProtKB-EC"/>
</dbReference>
<dbReference type="Proteomes" id="UP001163947">
    <property type="component" value="Chromosome"/>
</dbReference>
<dbReference type="EC" id="1.13.11.20" evidence="1"/>
<evidence type="ECO:0000313" key="2">
    <source>
        <dbReference type="EMBL" id="UYF92172.1"/>
    </source>
</evidence>
<dbReference type="EMBL" id="CP106982">
    <property type="protein sequence ID" value="UYF92172.1"/>
    <property type="molecule type" value="Genomic_DNA"/>
</dbReference>
<sequence length="195" mass="21672">MNRHTEVGHRQSIHDLIPRLRQASALRDGPEAVRAVLAAAVADDSDWLDPQYQERPETRDWVLYPLYRASDGHLSILVAVFKAGVSTPAHNHGAWAVVGVYRGRERETWYRRLDDGSVPGRARLQVADTFVNPRGTVTVVPDGTIHSVEALDGTDAISIHVYGTDILTQNRSTFDLRTGSEAPFRPDFTDLGPEH</sequence>
<reference evidence="1" key="2">
    <citation type="submission" date="2019-10" db="EMBL/GenBank/DDBJ databases">
        <title>Draft genome sequence of Rhodococcus aetherivorans JCM 14343.</title>
        <authorList>
            <person name="Inoue D."/>
            <person name="Nakazawa M."/>
            <person name="Yamamoto N."/>
            <person name="Sei K."/>
            <person name="Ike M."/>
        </authorList>
    </citation>
    <scope>NUCLEOTIDE SEQUENCE</scope>
    <source>
        <strain evidence="1">JCM 14343</strain>
    </source>
</reference>
<evidence type="ECO:0000313" key="1">
    <source>
        <dbReference type="EMBL" id="GES37212.1"/>
    </source>
</evidence>
<protein>
    <submittedName>
        <fullName evidence="1 2">Cysteine dioxygenase</fullName>
        <ecNumber evidence="1">1.13.11.20</ecNumber>
    </submittedName>
</protein>
<reference evidence="2" key="3">
    <citation type="submission" date="2022-09" db="EMBL/GenBank/DDBJ databases">
        <title>The genome sequence of Rhodococcus aetherivorans N1.</title>
        <authorList>
            <person name="Jiang W."/>
        </authorList>
    </citation>
    <scope>NUCLEOTIDE SEQUENCE</scope>
    <source>
        <strain evidence="2">N1</strain>
    </source>
</reference>
<keyword evidence="3" id="KW-1185">Reference proteome</keyword>
<dbReference type="CDD" id="cd10548">
    <property type="entry name" value="cupin_CDO"/>
    <property type="match status" value="1"/>
</dbReference>